<dbReference type="EnsemblMetazoa" id="SSS_2725s_mrna">
    <property type="protein sequence ID" value="KAF7496364.1"/>
    <property type="gene ID" value="SSS_2725"/>
</dbReference>
<dbReference type="PANTHER" id="PTHR37984:SF5">
    <property type="entry name" value="PROTEIN NYNRIN-LIKE"/>
    <property type="match status" value="1"/>
</dbReference>
<proteinExistence type="predicted"/>
<keyword evidence="5" id="KW-1185">Reference proteome</keyword>
<dbReference type="Proteomes" id="UP000070412">
    <property type="component" value="Unassembled WGS sequence"/>
</dbReference>
<sequence>MFPDPNGSAPHSAEDLDNDIKDVDGMMSQIQSLREEADIESKKSSDRLSSLQELGKFGDLFNEIDTQGPPRKEGEVNDKLSSSEDQGSEDGVSQSDELSDSNLYDKHNARSIEREFRRIGKILYEDVHDQLREMYSIIPINRHARFTTLLLPILSTRHDFKSYKAAVDLLAVAQDLKQITSDIREIRDQTLDSAAALRSASNQITQNSVETCKVMREHRNFIKDLASHDPHKKRELNGEAILRKIYRENTDELIGFLNRNGIYEIYKTRMKSDLVQQVCDQCEVCIRTKHNRRKYGFLGIVGPATRPFEIIHIDTIGGFGNLNSNKRFLHLAVDAFSRFAWALPSKTRNCKDMINLINKVLCQQTPKLIVADQYPSVKSAEFKRFLRKKNIAITFIPINHPSTNGMVERLNQTIVNRMRQKVYEFPGKAWVTLLDSCLQEYNRTIHTITKFPPEYLLYGHDPENYYQNESLDQNRRIAFENSSAAHEYSKKIFDKDRYRLNFKPGDEIFVEIKNRLNRQKLDPIYEGPFTVQEQISDTIVRIDRDGKLMDVHVSKCGKRHIAKKRRLASMSPPSHRKDAATQTESSWLEISLMMTALSINDSDSSDSN</sequence>
<feature type="compositionally biased region" description="Polar residues" evidence="1">
    <location>
        <begin position="83"/>
        <end position="102"/>
    </location>
</feature>
<organism evidence="3">
    <name type="scientific">Sarcoptes scabiei</name>
    <name type="common">Itch mite</name>
    <name type="synonym">Acarus scabiei</name>
    <dbReference type="NCBI Taxonomy" id="52283"/>
    <lineage>
        <taxon>Eukaryota</taxon>
        <taxon>Metazoa</taxon>
        <taxon>Ecdysozoa</taxon>
        <taxon>Arthropoda</taxon>
        <taxon>Chelicerata</taxon>
        <taxon>Arachnida</taxon>
        <taxon>Acari</taxon>
        <taxon>Acariformes</taxon>
        <taxon>Sarcoptiformes</taxon>
        <taxon>Astigmata</taxon>
        <taxon>Psoroptidia</taxon>
        <taxon>Sarcoptoidea</taxon>
        <taxon>Sarcoptidae</taxon>
        <taxon>Sarcoptinae</taxon>
        <taxon>Sarcoptes</taxon>
    </lineage>
</organism>
<dbReference type="InterPro" id="IPR012337">
    <property type="entry name" value="RNaseH-like_sf"/>
</dbReference>
<evidence type="ECO:0000313" key="4">
    <source>
        <dbReference type="EnsemblMetazoa" id="KAF7496364.1"/>
    </source>
</evidence>
<feature type="region of interest" description="Disordered" evidence="1">
    <location>
        <begin position="1"/>
        <end position="104"/>
    </location>
</feature>
<reference evidence="4" key="3">
    <citation type="submission" date="2022-06" db="UniProtKB">
        <authorList>
            <consortium name="EnsemblMetazoa"/>
        </authorList>
    </citation>
    <scope>IDENTIFICATION</scope>
</reference>
<feature type="compositionally biased region" description="Basic and acidic residues" evidence="1">
    <location>
        <begin position="12"/>
        <end position="24"/>
    </location>
</feature>
<dbReference type="Pfam" id="PF00665">
    <property type="entry name" value="rve"/>
    <property type="match status" value="1"/>
</dbReference>
<dbReference type="OrthoDB" id="6514906at2759"/>
<evidence type="ECO:0000313" key="5">
    <source>
        <dbReference type="Proteomes" id="UP000070412"/>
    </source>
</evidence>
<feature type="region of interest" description="Disordered" evidence="1">
    <location>
        <begin position="563"/>
        <end position="582"/>
    </location>
</feature>
<name>A0A834VI33_SARSC</name>
<dbReference type="SUPFAM" id="SSF53098">
    <property type="entry name" value="Ribonuclease H-like"/>
    <property type="match status" value="1"/>
</dbReference>
<feature type="compositionally biased region" description="Basic and acidic residues" evidence="1">
    <location>
        <begin position="70"/>
        <end position="82"/>
    </location>
</feature>
<reference evidence="3" key="2">
    <citation type="submission" date="2020-01" db="EMBL/GenBank/DDBJ databases">
        <authorList>
            <person name="Korhonen P.K.K."/>
            <person name="Guangxu M.G."/>
            <person name="Wang T.W."/>
            <person name="Stroehlein A.J.S."/>
            <person name="Young N.D."/>
            <person name="Ang C.-S.A."/>
            <person name="Fernando D.W.F."/>
            <person name="Lu H.L."/>
            <person name="Taylor S.T."/>
            <person name="Ehtesham M.E.M."/>
            <person name="Najaraj S.H.N."/>
            <person name="Harsha G.H.G."/>
            <person name="Madugundu A.M."/>
            <person name="Renuse S.R."/>
            <person name="Holt D.H."/>
            <person name="Pandey A.P."/>
            <person name="Papenfuss A.P."/>
            <person name="Gasser R.B.G."/>
            <person name="Fischer K.F."/>
        </authorList>
    </citation>
    <scope>NUCLEOTIDE SEQUENCE</scope>
    <source>
        <strain evidence="3">SSS_KF_BRIS2020</strain>
    </source>
</reference>
<dbReference type="InterPro" id="IPR001584">
    <property type="entry name" value="Integrase_cat-core"/>
</dbReference>
<evidence type="ECO:0000313" key="3">
    <source>
        <dbReference type="EMBL" id="KAF7496364.1"/>
    </source>
</evidence>
<gene>
    <name evidence="3" type="ORF">SSS_2725</name>
</gene>
<dbReference type="InterPro" id="IPR050951">
    <property type="entry name" value="Retrovirus_Pol_polyprotein"/>
</dbReference>
<dbReference type="EMBL" id="WVUK01000011">
    <property type="protein sequence ID" value="KAF7496364.1"/>
    <property type="molecule type" value="Genomic_DNA"/>
</dbReference>
<dbReference type="GO" id="GO:0015074">
    <property type="term" value="P:DNA integration"/>
    <property type="evidence" value="ECO:0007669"/>
    <property type="project" value="InterPro"/>
</dbReference>
<dbReference type="PROSITE" id="PS50994">
    <property type="entry name" value="INTEGRASE"/>
    <property type="match status" value="1"/>
</dbReference>
<reference evidence="5" key="1">
    <citation type="journal article" date="2020" name="PLoS Negl. Trop. Dis.">
        <title>High-quality nuclear genome for Sarcoptes scabiei-A critical resource for a neglected parasite.</title>
        <authorList>
            <person name="Korhonen P.K."/>
            <person name="Gasser R.B."/>
            <person name="Ma G."/>
            <person name="Wang T."/>
            <person name="Stroehlein A.J."/>
            <person name="Young N.D."/>
            <person name="Ang C.S."/>
            <person name="Fernando D.D."/>
            <person name="Lu H.C."/>
            <person name="Taylor S."/>
            <person name="Reynolds S.L."/>
            <person name="Mofiz E."/>
            <person name="Najaraj S.H."/>
            <person name="Gowda H."/>
            <person name="Madugundu A."/>
            <person name="Renuse S."/>
            <person name="Holt D."/>
            <person name="Pandey A."/>
            <person name="Papenfuss A.T."/>
            <person name="Fischer K."/>
        </authorList>
    </citation>
    <scope>NUCLEOTIDE SEQUENCE [LARGE SCALE GENOMIC DNA]</scope>
</reference>
<dbReference type="AlphaFoldDB" id="A0A834VI33"/>
<evidence type="ECO:0000256" key="1">
    <source>
        <dbReference type="SAM" id="MobiDB-lite"/>
    </source>
</evidence>
<feature type="domain" description="Integrase catalytic" evidence="2">
    <location>
        <begin position="303"/>
        <end position="461"/>
    </location>
</feature>
<dbReference type="InterPro" id="IPR036397">
    <property type="entry name" value="RNaseH_sf"/>
</dbReference>
<dbReference type="Gene3D" id="3.30.420.10">
    <property type="entry name" value="Ribonuclease H-like superfamily/Ribonuclease H"/>
    <property type="match status" value="1"/>
</dbReference>
<feature type="compositionally biased region" description="Basic and acidic residues" evidence="1">
    <location>
        <begin position="33"/>
        <end position="46"/>
    </location>
</feature>
<protein>
    <submittedName>
        <fullName evidence="3">Pro-Pol polyprotein</fullName>
    </submittedName>
</protein>
<dbReference type="GO" id="GO:0003676">
    <property type="term" value="F:nucleic acid binding"/>
    <property type="evidence" value="ECO:0007669"/>
    <property type="project" value="InterPro"/>
</dbReference>
<accession>A0A834VI33</accession>
<evidence type="ECO:0000259" key="2">
    <source>
        <dbReference type="PROSITE" id="PS50994"/>
    </source>
</evidence>
<dbReference type="PANTHER" id="PTHR37984">
    <property type="entry name" value="PROTEIN CBG26694"/>
    <property type="match status" value="1"/>
</dbReference>